<accession>A0A8H9FSX8</accession>
<name>A0A8H9FSX8_9MICO</name>
<dbReference type="EMBL" id="BMEA01000001">
    <property type="protein sequence ID" value="GGB71546.1"/>
    <property type="molecule type" value="Genomic_DNA"/>
</dbReference>
<dbReference type="Proteomes" id="UP000628079">
    <property type="component" value="Unassembled WGS sequence"/>
</dbReference>
<dbReference type="InterPro" id="IPR009061">
    <property type="entry name" value="DNA-bd_dom_put_sf"/>
</dbReference>
<evidence type="ECO:0008006" key="3">
    <source>
        <dbReference type="Google" id="ProtNLM"/>
    </source>
</evidence>
<dbReference type="SUPFAM" id="SSF46955">
    <property type="entry name" value="Putative DNA-binding domain"/>
    <property type="match status" value="1"/>
</dbReference>
<evidence type="ECO:0000313" key="2">
    <source>
        <dbReference type="Proteomes" id="UP000628079"/>
    </source>
</evidence>
<dbReference type="AlphaFoldDB" id="A0A8H9FSX8"/>
<sequence length="172" mass="19442">MVATHPWALERLEGVSTAAIARREGVCHQWVSRVTKPYGPFPRAGTPSRETVAVWVRERWAGKSAAQVAREHGVSVERVQRATREHGPFTNKFQIDKHVTITQISDRLRVPVPTLCKWVSTGFLIAPQVSSKRRLWTVENFEDWLERAALETCPLCGAMTRDQARHAGAVHR</sequence>
<protein>
    <recommendedName>
        <fullName evidence="3">Helix-turn-helix domain-containing protein</fullName>
    </recommendedName>
</protein>
<comment type="caution">
    <text evidence="1">The sequence shown here is derived from an EMBL/GenBank/DDBJ whole genome shotgun (WGS) entry which is preliminary data.</text>
</comment>
<gene>
    <name evidence="1" type="ORF">GCM10011314_08650</name>
</gene>
<evidence type="ECO:0000313" key="1">
    <source>
        <dbReference type="EMBL" id="GGB71546.1"/>
    </source>
</evidence>
<reference evidence="1" key="1">
    <citation type="journal article" date="2014" name="Int. J. Syst. Evol. Microbiol.">
        <title>Complete genome sequence of Corynebacterium casei LMG S-19264T (=DSM 44701T), isolated from a smear-ripened cheese.</title>
        <authorList>
            <consortium name="US DOE Joint Genome Institute (JGI-PGF)"/>
            <person name="Walter F."/>
            <person name="Albersmeier A."/>
            <person name="Kalinowski J."/>
            <person name="Ruckert C."/>
        </authorList>
    </citation>
    <scope>NUCLEOTIDE SEQUENCE</scope>
    <source>
        <strain evidence="1">CGMCC 1.10749</strain>
    </source>
</reference>
<reference evidence="1" key="2">
    <citation type="submission" date="2020-09" db="EMBL/GenBank/DDBJ databases">
        <authorList>
            <person name="Sun Q."/>
            <person name="Zhou Y."/>
        </authorList>
    </citation>
    <scope>NUCLEOTIDE SEQUENCE</scope>
    <source>
        <strain evidence="1">CGMCC 1.10749</strain>
    </source>
</reference>
<proteinExistence type="predicted"/>
<organism evidence="1 2">
    <name type="scientific">Knoellia flava</name>
    <dbReference type="NCBI Taxonomy" id="913969"/>
    <lineage>
        <taxon>Bacteria</taxon>
        <taxon>Bacillati</taxon>
        <taxon>Actinomycetota</taxon>
        <taxon>Actinomycetes</taxon>
        <taxon>Micrococcales</taxon>
        <taxon>Intrasporangiaceae</taxon>
        <taxon>Knoellia</taxon>
    </lineage>
</organism>